<accession>A0A383F7H1</accession>
<feature type="non-terminal residue" evidence="2">
    <location>
        <position position="137"/>
    </location>
</feature>
<organism evidence="2">
    <name type="scientific">marine metagenome</name>
    <dbReference type="NCBI Taxonomy" id="408172"/>
    <lineage>
        <taxon>unclassified sequences</taxon>
        <taxon>metagenomes</taxon>
        <taxon>ecological metagenomes</taxon>
    </lineage>
</organism>
<protein>
    <recommendedName>
        <fullName evidence="1">Carbohydrate binding module family 25 domain-containing protein</fullName>
    </recommendedName>
</protein>
<dbReference type="AlphaFoldDB" id="A0A383F7H1"/>
<dbReference type="EMBL" id="UINC01231684">
    <property type="protein sequence ID" value="SVE64325.1"/>
    <property type="molecule type" value="Genomic_DNA"/>
</dbReference>
<dbReference type="SMART" id="SM01066">
    <property type="entry name" value="CBM_25"/>
    <property type="match status" value="1"/>
</dbReference>
<proteinExistence type="predicted"/>
<reference evidence="2" key="1">
    <citation type="submission" date="2018-05" db="EMBL/GenBank/DDBJ databases">
        <authorList>
            <person name="Lanie J.A."/>
            <person name="Ng W.-L."/>
            <person name="Kazmierczak K.M."/>
            <person name="Andrzejewski T.M."/>
            <person name="Davidsen T.M."/>
            <person name="Wayne K.J."/>
            <person name="Tettelin H."/>
            <person name="Glass J.I."/>
            <person name="Rusch D."/>
            <person name="Podicherti R."/>
            <person name="Tsui H.-C.T."/>
            <person name="Winkler M.E."/>
        </authorList>
    </citation>
    <scope>NUCLEOTIDE SEQUENCE</scope>
</reference>
<feature type="domain" description="Carbohydrate binding module family 25" evidence="1">
    <location>
        <begin position="31"/>
        <end position="119"/>
    </location>
</feature>
<name>A0A383F7H1_9ZZZZ</name>
<dbReference type="GO" id="GO:2001070">
    <property type="term" value="F:starch binding"/>
    <property type="evidence" value="ECO:0007669"/>
    <property type="project" value="InterPro"/>
</dbReference>
<dbReference type="Pfam" id="PF16760">
    <property type="entry name" value="CBM53"/>
    <property type="match status" value="1"/>
</dbReference>
<evidence type="ECO:0000259" key="1">
    <source>
        <dbReference type="SMART" id="SM01066"/>
    </source>
</evidence>
<sequence>MRFRVIILCLLINILSAQNVVFWEPEIPVPGGDITIYYNTIEGALPDETSPVYIHLGYNGWQNTDDYEMSYAPDVGNGWWRYIYSIPQDAETIDFVFTDLEGSWDNNGGMGLDWHISLSYYWSPFSPNPNDTVSIFL</sequence>
<gene>
    <name evidence="2" type="ORF">METZ01_LOCUS517179</name>
</gene>
<dbReference type="InterPro" id="IPR013783">
    <property type="entry name" value="Ig-like_fold"/>
</dbReference>
<evidence type="ECO:0000313" key="2">
    <source>
        <dbReference type="EMBL" id="SVE64325.1"/>
    </source>
</evidence>
<dbReference type="InterPro" id="IPR005085">
    <property type="entry name" value="CBM25"/>
</dbReference>
<dbReference type="Gene3D" id="2.60.40.10">
    <property type="entry name" value="Immunoglobulins"/>
    <property type="match status" value="1"/>
</dbReference>